<comment type="function">
    <text evidence="5">Acylhydrolase that catalyzes the hydrolysis of phospholipids at the sn-1 position.</text>
</comment>
<gene>
    <name evidence="7" type="ORF">CTI12_AA487740</name>
</gene>
<dbReference type="Pfam" id="PF01764">
    <property type="entry name" value="Lipase_3"/>
    <property type="match status" value="1"/>
</dbReference>
<proteinExistence type="inferred from homology"/>
<sequence length="427" mass="47737">MDSKTYDELHGSNNWANLLDPLDLGLRTLLLGYGDLSSSAERSFNDDEGSKYCGYSCYGKSLFFKGAILPWADSKYDVVSFIYATARVDPNLALLFPGMSREGSDFESNWMGFVAVSNDEYSKFIGRREICVVWRGTVRNYEWIDDIMGAMPVPAEPLLPGSSSDASSDTPQVMGGWLTIYSTSDPHSPFVKSSAQTQLSAQIKELLIKYKKEKVSITCTGHSLGACLAVLSAFDLARNVVTPDINVSSFIYACPQVGNQSFKQKVEELPNLKILRVKNNPDIIPFWPSRILKWIDEQHWTSVPSALLEYVDVGVEILIDNKISPYLKDESGLNGMLHPLVFHNLQGMLHTLSGWNGIDGEFDLLIMNRGLGWVNMSNDLLKEDYQIPPNWWAEKNKGMVFIDNGLTSDWVLTPVDPNDHDLPSNLL</sequence>
<dbReference type="PANTHER" id="PTHR31828">
    <property type="entry name" value="PHOSPHOLIPASE A1-IIGAMMA"/>
    <property type="match status" value="1"/>
</dbReference>
<name>A0A2U1LHQ4_ARTAN</name>
<evidence type="ECO:0000313" key="8">
    <source>
        <dbReference type="Proteomes" id="UP000245207"/>
    </source>
</evidence>
<dbReference type="InterPro" id="IPR033556">
    <property type="entry name" value="PLA"/>
</dbReference>
<comment type="similarity">
    <text evidence="1 5">Belongs to the AB hydrolase superfamily. Lipase family.</text>
</comment>
<dbReference type="GO" id="GO:0005737">
    <property type="term" value="C:cytoplasm"/>
    <property type="evidence" value="ECO:0007669"/>
    <property type="project" value="UniProtKB-ARBA"/>
</dbReference>
<accession>A0A2U1LHQ4</accession>
<keyword evidence="3 5" id="KW-0442">Lipid degradation</keyword>
<dbReference type="GO" id="GO:0016042">
    <property type="term" value="P:lipid catabolic process"/>
    <property type="evidence" value="ECO:0007669"/>
    <property type="project" value="UniProtKB-UniRule"/>
</dbReference>
<feature type="domain" description="Fungal lipase-type" evidence="6">
    <location>
        <begin position="132"/>
        <end position="289"/>
    </location>
</feature>
<dbReference type="OrthoDB" id="438440at2759"/>
<dbReference type="InterPro" id="IPR029058">
    <property type="entry name" value="AB_hydrolase_fold"/>
</dbReference>
<evidence type="ECO:0000256" key="4">
    <source>
        <dbReference type="ARBA" id="ARBA00023098"/>
    </source>
</evidence>
<dbReference type="AlphaFoldDB" id="A0A2U1LHQ4"/>
<dbReference type="PANTHER" id="PTHR31828:SF31">
    <property type="entry name" value="PHOSPHOLIPASE A1"/>
    <property type="match status" value="1"/>
</dbReference>
<dbReference type="EMBL" id="PKPP01009322">
    <property type="protein sequence ID" value="PWA48534.1"/>
    <property type="molecule type" value="Genomic_DNA"/>
</dbReference>
<comment type="caution">
    <text evidence="7">The sequence shown here is derived from an EMBL/GenBank/DDBJ whole genome shotgun (WGS) entry which is preliminary data.</text>
</comment>
<organism evidence="7 8">
    <name type="scientific">Artemisia annua</name>
    <name type="common">Sweet wormwood</name>
    <dbReference type="NCBI Taxonomy" id="35608"/>
    <lineage>
        <taxon>Eukaryota</taxon>
        <taxon>Viridiplantae</taxon>
        <taxon>Streptophyta</taxon>
        <taxon>Embryophyta</taxon>
        <taxon>Tracheophyta</taxon>
        <taxon>Spermatophyta</taxon>
        <taxon>Magnoliopsida</taxon>
        <taxon>eudicotyledons</taxon>
        <taxon>Gunneridae</taxon>
        <taxon>Pentapetalae</taxon>
        <taxon>asterids</taxon>
        <taxon>campanulids</taxon>
        <taxon>Asterales</taxon>
        <taxon>Asteraceae</taxon>
        <taxon>Asteroideae</taxon>
        <taxon>Anthemideae</taxon>
        <taxon>Artemisiinae</taxon>
        <taxon>Artemisia</taxon>
    </lineage>
</organism>
<dbReference type="GO" id="GO:0008970">
    <property type="term" value="F:phospholipase A1 activity"/>
    <property type="evidence" value="ECO:0007669"/>
    <property type="project" value="UniProtKB-UniRule"/>
</dbReference>
<evidence type="ECO:0000256" key="2">
    <source>
        <dbReference type="ARBA" id="ARBA00022801"/>
    </source>
</evidence>
<dbReference type="InterPro" id="IPR002921">
    <property type="entry name" value="Fungal_lipase-type"/>
</dbReference>
<evidence type="ECO:0000259" key="6">
    <source>
        <dbReference type="Pfam" id="PF01764"/>
    </source>
</evidence>
<protein>
    <recommendedName>
        <fullName evidence="5">Phospholipase A1</fullName>
        <ecNumber evidence="5">3.1.1.-</ecNumber>
    </recommendedName>
</protein>
<keyword evidence="2 5" id="KW-0378">Hydrolase</keyword>
<evidence type="ECO:0000313" key="7">
    <source>
        <dbReference type="EMBL" id="PWA48534.1"/>
    </source>
</evidence>
<dbReference type="SUPFAM" id="SSF53474">
    <property type="entry name" value="alpha/beta-Hydrolases"/>
    <property type="match status" value="1"/>
</dbReference>
<keyword evidence="8" id="KW-1185">Reference proteome</keyword>
<keyword evidence="4 5" id="KW-0443">Lipid metabolism</keyword>
<dbReference type="FunFam" id="3.40.50.1820:FF:000065">
    <property type="entry name" value="Phospholipase A1-II 3"/>
    <property type="match status" value="1"/>
</dbReference>
<dbReference type="Gene3D" id="3.40.50.1820">
    <property type="entry name" value="alpha/beta hydrolase"/>
    <property type="match status" value="1"/>
</dbReference>
<dbReference type="CDD" id="cd00519">
    <property type="entry name" value="Lipase_3"/>
    <property type="match status" value="1"/>
</dbReference>
<evidence type="ECO:0000256" key="1">
    <source>
        <dbReference type="ARBA" id="ARBA00010701"/>
    </source>
</evidence>
<reference evidence="7 8" key="1">
    <citation type="journal article" date="2018" name="Mol. Plant">
        <title>The genome of Artemisia annua provides insight into the evolution of Asteraceae family and artemisinin biosynthesis.</title>
        <authorList>
            <person name="Shen Q."/>
            <person name="Zhang L."/>
            <person name="Liao Z."/>
            <person name="Wang S."/>
            <person name="Yan T."/>
            <person name="Shi P."/>
            <person name="Liu M."/>
            <person name="Fu X."/>
            <person name="Pan Q."/>
            <person name="Wang Y."/>
            <person name="Lv Z."/>
            <person name="Lu X."/>
            <person name="Zhang F."/>
            <person name="Jiang W."/>
            <person name="Ma Y."/>
            <person name="Chen M."/>
            <person name="Hao X."/>
            <person name="Li L."/>
            <person name="Tang Y."/>
            <person name="Lv G."/>
            <person name="Zhou Y."/>
            <person name="Sun X."/>
            <person name="Brodelius P.E."/>
            <person name="Rose J.K.C."/>
            <person name="Tang K."/>
        </authorList>
    </citation>
    <scope>NUCLEOTIDE SEQUENCE [LARGE SCALE GENOMIC DNA]</scope>
    <source>
        <strain evidence="8">cv. Huhao1</strain>
        <tissue evidence="7">Leaf</tissue>
    </source>
</reference>
<evidence type="ECO:0000256" key="3">
    <source>
        <dbReference type="ARBA" id="ARBA00022963"/>
    </source>
</evidence>
<dbReference type="EC" id="3.1.1.-" evidence="5"/>
<evidence type="ECO:0000256" key="5">
    <source>
        <dbReference type="RuleBase" id="RU367093"/>
    </source>
</evidence>
<dbReference type="Proteomes" id="UP000245207">
    <property type="component" value="Unassembled WGS sequence"/>
</dbReference>